<comment type="caution">
    <text evidence="2">The sequence shown here is derived from an EMBL/GenBank/DDBJ whole genome shotgun (WGS) entry which is preliminary data.</text>
</comment>
<evidence type="ECO:0000313" key="2">
    <source>
        <dbReference type="EMBL" id="MFG6468507.1"/>
    </source>
</evidence>
<accession>A0ABW7H2Q2</accession>
<dbReference type="Proteomes" id="UP001606303">
    <property type="component" value="Unassembled WGS sequence"/>
</dbReference>
<reference evidence="2 3" key="1">
    <citation type="submission" date="2024-08" db="EMBL/GenBank/DDBJ databases">
        <authorList>
            <person name="Lu H."/>
        </authorList>
    </citation>
    <scope>NUCLEOTIDE SEQUENCE [LARGE SCALE GENOMIC DNA]</scope>
    <source>
        <strain evidence="2 3">BYS87W</strain>
    </source>
</reference>
<gene>
    <name evidence="2" type="ORF">ACG01O_17925</name>
</gene>
<evidence type="ECO:0000256" key="1">
    <source>
        <dbReference type="SAM" id="MobiDB-lite"/>
    </source>
</evidence>
<dbReference type="EMBL" id="JBIGIB010000005">
    <property type="protein sequence ID" value="MFG6468507.1"/>
    <property type="molecule type" value="Genomic_DNA"/>
</dbReference>
<protein>
    <submittedName>
        <fullName evidence="2">Uncharacterized protein</fullName>
    </submittedName>
</protein>
<keyword evidence="3" id="KW-1185">Reference proteome</keyword>
<dbReference type="RefSeq" id="WP_394386720.1">
    <property type="nucleotide sequence ID" value="NZ_JBIGIB010000005.1"/>
</dbReference>
<evidence type="ECO:0000313" key="3">
    <source>
        <dbReference type="Proteomes" id="UP001606303"/>
    </source>
</evidence>
<proteinExistence type="predicted"/>
<feature type="region of interest" description="Disordered" evidence="1">
    <location>
        <begin position="1"/>
        <end position="23"/>
    </location>
</feature>
<organism evidence="2 3">
    <name type="scientific">Pelomonas baiyunensis</name>
    <dbReference type="NCBI Taxonomy" id="3299026"/>
    <lineage>
        <taxon>Bacteria</taxon>
        <taxon>Pseudomonadati</taxon>
        <taxon>Pseudomonadota</taxon>
        <taxon>Betaproteobacteria</taxon>
        <taxon>Burkholderiales</taxon>
        <taxon>Sphaerotilaceae</taxon>
        <taxon>Roseateles</taxon>
    </lineage>
</organism>
<name>A0ABW7H2Q2_9BURK</name>
<sequence>MALMITDTHGGNRQGMPCPAERGARMQARAVFVRQPDGVATWR</sequence>